<evidence type="ECO:0000313" key="2">
    <source>
        <dbReference type="Proteomes" id="UP000272025"/>
    </source>
</evidence>
<gene>
    <name evidence="1" type="ORF">SODALDRAFT_99473</name>
</gene>
<protein>
    <submittedName>
        <fullName evidence="1">Uncharacterized protein</fullName>
    </submittedName>
</protein>
<accession>A0A3N2Q1D4</accession>
<dbReference type="AlphaFoldDB" id="A0A3N2Q1D4"/>
<organism evidence="1 2">
    <name type="scientific">Sodiomyces alkalinus (strain CBS 110278 / VKM F-3762 / F11)</name>
    <name type="common">Alkaliphilic filamentous fungus</name>
    <dbReference type="NCBI Taxonomy" id="1314773"/>
    <lineage>
        <taxon>Eukaryota</taxon>
        <taxon>Fungi</taxon>
        <taxon>Dikarya</taxon>
        <taxon>Ascomycota</taxon>
        <taxon>Pezizomycotina</taxon>
        <taxon>Sordariomycetes</taxon>
        <taxon>Hypocreomycetidae</taxon>
        <taxon>Glomerellales</taxon>
        <taxon>Plectosphaerellaceae</taxon>
        <taxon>Sodiomyces</taxon>
    </lineage>
</organism>
<proteinExistence type="predicted"/>
<name>A0A3N2Q1D4_SODAK</name>
<dbReference type="RefSeq" id="XP_028468373.1">
    <property type="nucleotide sequence ID" value="XM_028615840.1"/>
</dbReference>
<evidence type="ECO:0000313" key="1">
    <source>
        <dbReference type="EMBL" id="ROT40567.1"/>
    </source>
</evidence>
<reference evidence="1 2" key="1">
    <citation type="journal article" date="2018" name="Mol. Ecol.">
        <title>The obligate alkalophilic soda-lake fungus Sodiomyces alkalinus has shifted to a protein diet.</title>
        <authorList>
            <person name="Grum-Grzhimaylo A.A."/>
            <person name="Falkoski D.L."/>
            <person name="van den Heuvel J."/>
            <person name="Valero-Jimenez C.A."/>
            <person name="Min B."/>
            <person name="Choi I.G."/>
            <person name="Lipzen A."/>
            <person name="Daum C.G."/>
            <person name="Aanen D.K."/>
            <person name="Tsang A."/>
            <person name="Henrissat B."/>
            <person name="Bilanenko E.N."/>
            <person name="de Vries R.P."/>
            <person name="van Kan J.A.L."/>
            <person name="Grigoriev I.V."/>
            <person name="Debets A.J.M."/>
        </authorList>
    </citation>
    <scope>NUCLEOTIDE SEQUENCE [LARGE SCALE GENOMIC DNA]</scope>
    <source>
        <strain evidence="1 2">F11</strain>
    </source>
</reference>
<dbReference type="Proteomes" id="UP000272025">
    <property type="component" value="Unassembled WGS sequence"/>
</dbReference>
<keyword evidence="2" id="KW-1185">Reference proteome</keyword>
<dbReference type="EMBL" id="ML119052">
    <property type="protein sequence ID" value="ROT40567.1"/>
    <property type="molecule type" value="Genomic_DNA"/>
</dbReference>
<dbReference type="GeneID" id="39584317"/>
<sequence length="210" mass="22887">MSHSIQWRSSLLSYGTLLGTVSSLTGLSMISGCRGIAINGFQPSPIISSGVGCLQLILISCSFAPSQSCPCSPTRPARLLTLLIEAVEVRFTLVRQPNLPLSSLQFVMSRLMSFPPAVDDRQSELHLSRLRSTHRTANYLRQEELQLPRALDTWHAVRSICFCICIKWAPSISIMGAVSVSSVVSSLTSCKQSDDTGRRLSANLFATNSL</sequence>